<gene>
    <name evidence="2" type="ORF">C5O00_11245</name>
</gene>
<evidence type="ECO:0000313" key="3">
    <source>
        <dbReference type="Proteomes" id="UP000238442"/>
    </source>
</evidence>
<accession>A0A2S0HYM3</accession>
<name>A0A2S0HYM3_9FLAO</name>
<keyword evidence="3" id="KW-1185">Reference proteome</keyword>
<dbReference type="OrthoDB" id="797757at2"/>
<feature type="region of interest" description="Disordered" evidence="1">
    <location>
        <begin position="105"/>
        <end position="136"/>
    </location>
</feature>
<dbReference type="KEGG" id="aue:C5O00_11245"/>
<protein>
    <submittedName>
        <fullName evidence="2">Uncharacterized protein</fullName>
    </submittedName>
</protein>
<dbReference type="EMBL" id="CP027062">
    <property type="protein sequence ID" value="AVI51706.1"/>
    <property type="molecule type" value="Genomic_DNA"/>
</dbReference>
<dbReference type="Proteomes" id="UP000238442">
    <property type="component" value="Chromosome"/>
</dbReference>
<proteinExistence type="predicted"/>
<evidence type="ECO:0000256" key="1">
    <source>
        <dbReference type="SAM" id="MobiDB-lite"/>
    </source>
</evidence>
<organism evidence="2 3">
    <name type="scientific">Pukyongia salina</name>
    <dbReference type="NCBI Taxonomy" id="2094025"/>
    <lineage>
        <taxon>Bacteria</taxon>
        <taxon>Pseudomonadati</taxon>
        <taxon>Bacteroidota</taxon>
        <taxon>Flavobacteriia</taxon>
        <taxon>Flavobacteriales</taxon>
        <taxon>Flavobacteriaceae</taxon>
        <taxon>Pukyongia</taxon>
    </lineage>
</organism>
<evidence type="ECO:0000313" key="2">
    <source>
        <dbReference type="EMBL" id="AVI51706.1"/>
    </source>
</evidence>
<sequence length="136" mass="15184">MSAKDKTISLDTAKTWTQTWRKEESDYNSYNRCNGFLVPAEDLRGVLDEIKDQKNPQYIRAYLGVETMKLADGKTKQVEKLIMVGTRPATNPSTGKVYYADILPSDSESADGDTGGNIYDFSDPCPPECDEDSELN</sequence>
<dbReference type="RefSeq" id="WP_105216946.1">
    <property type="nucleotide sequence ID" value="NZ_CP027062.1"/>
</dbReference>
<dbReference type="AlphaFoldDB" id="A0A2S0HYM3"/>
<reference evidence="2 3" key="1">
    <citation type="submission" date="2018-02" db="EMBL/GenBank/DDBJ databases">
        <title>Genomic analysis of the strain RR4-38 isolated from a seawater recirculating aquaculture system.</title>
        <authorList>
            <person name="Kim Y.-S."/>
            <person name="Jang Y.H."/>
            <person name="Kim K.-H."/>
        </authorList>
    </citation>
    <scope>NUCLEOTIDE SEQUENCE [LARGE SCALE GENOMIC DNA]</scope>
    <source>
        <strain evidence="2 3">RR4-38</strain>
    </source>
</reference>